<organism evidence="1">
    <name type="scientific">Fagus sylvatica</name>
    <name type="common">Beechnut</name>
    <dbReference type="NCBI Taxonomy" id="28930"/>
    <lineage>
        <taxon>Eukaryota</taxon>
        <taxon>Viridiplantae</taxon>
        <taxon>Streptophyta</taxon>
        <taxon>Embryophyta</taxon>
        <taxon>Tracheophyta</taxon>
        <taxon>Spermatophyta</taxon>
        <taxon>Magnoliopsida</taxon>
        <taxon>eudicotyledons</taxon>
        <taxon>Gunneridae</taxon>
        <taxon>Pentapetalae</taxon>
        <taxon>rosids</taxon>
        <taxon>fabids</taxon>
        <taxon>Fagales</taxon>
        <taxon>Fagaceae</taxon>
        <taxon>Fagus</taxon>
    </lineage>
</organism>
<proteinExistence type="predicted"/>
<name>A0A2N9FQY7_FAGSY</name>
<reference evidence="1" key="1">
    <citation type="submission" date="2018-02" db="EMBL/GenBank/DDBJ databases">
        <authorList>
            <person name="Cohen D.B."/>
            <person name="Kent A.D."/>
        </authorList>
    </citation>
    <scope>NUCLEOTIDE SEQUENCE</scope>
</reference>
<dbReference type="EMBL" id="OIVN01001085">
    <property type="protein sequence ID" value="SPC89652.1"/>
    <property type="molecule type" value="Genomic_DNA"/>
</dbReference>
<evidence type="ECO:0000313" key="1">
    <source>
        <dbReference type="EMBL" id="SPC89652.1"/>
    </source>
</evidence>
<sequence length="134" mass="14826">MLGSKTRFAGDTTQFTGILVLLVKIYQIMLRDFTKDSRALCAGVSDMCSVRVSKEPGSGRPQAAHLAVHVALSWFEHFQGSKTRFAGDTMQFTGILVLLVKIYQIMLRDFTKDSRALCAGVSDMVPGPVHRVYL</sequence>
<gene>
    <name evidence="1" type="ORF">FSB_LOCUS17534</name>
</gene>
<protein>
    <submittedName>
        <fullName evidence="1">Uncharacterized protein</fullName>
    </submittedName>
</protein>
<dbReference type="AlphaFoldDB" id="A0A2N9FQY7"/>
<accession>A0A2N9FQY7</accession>